<dbReference type="GO" id="GO:0000077">
    <property type="term" value="P:DNA damage checkpoint signaling"/>
    <property type="evidence" value="ECO:0007669"/>
    <property type="project" value="InterPro"/>
</dbReference>
<keyword evidence="6 11" id="KW-0067">ATP-binding</keyword>
<gene>
    <name evidence="18" type="primary">LOC106156059</name>
</gene>
<dbReference type="Pfam" id="PF13393">
    <property type="entry name" value="tRNA-synt_His"/>
    <property type="match status" value="1"/>
</dbReference>
<name>A0A1S3HKR1_LINAN</name>
<keyword evidence="17" id="KW-1185">Reference proteome</keyword>
<evidence type="ECO:0000313" key="17">
    <source>
        <dbReference type="Proteomes" id="UP000085678"/>
    </source>
</evidence>
<feature type="binding site" evidence="11">
    <location>
        <begin position="636"/>
        <end position="644"/>
    </location>
    <ligand>
        <name>ATP</name>
        <dbReference type="ChEBI" id="CHEBI:30616"/>
    </ligand>
</feature>
<dbReference type="GO" id="GO:0005634">
    <property type="term" value="C:nucleus"/>
    <property type="evidence" value="ECO:0007669"/>
    <property type="project" value="TreeGrafter"/>
</dbReference>
<dbReference type="PANTHER" id="PTHR11042">
    <property type="entry name" value="EUKARYOTIC TRANSLATION INITIATION FACTOR 2-ALPHA KINASE EIF2-ALPHA KINASE -RELATED"/>
    <property type="match status" value="1"/>
</dbReference>
<keyword evidence="2" id="KW-0723">Serine/threonine-protein kinase</keyword>
<dbReference type="SUPFAM" id="SSF54495">
    <property type="entry name" value="UBC-like"/>
    <property type="match status" value="1"/>
</dbReference>
<dbReference type="InterPro" id="IPR036621">
    <property type="entry name" value="Anticodon-bd_dom_sf"/>
</dbReference>
<evidence type="ECO:0000259" key="14">
    <source>
        <dbReference type="PROSITE" id="PS50011"/>
    </source>
</evidence>
<evidence type="ECO:0000256" key="4">
    <source>
        <dbReference type="ARBA" id="ARBA00022741"/>
    </source>
</evidence>
<feature type="region of interest" description="Disordered" evidence="13">
    <location>
        <begin position="703"/>
        <end position="727"/>
    </location>
</feature>
<dbReference type="SMART" id="SM00591">
    <property type="entry name" value="RWD"/>
    <property type="match status" value="1"/>
</dbReference>
<evidence type="ECO:0000256" key="2">
    <source>
        <dbReference type="ARBA" id="ARBA00022527"/>
    </source>
</evidence>
<dbReference type="GeneID" id="106156059"/>
<feature type="domain" description="Aminoacyl-transfer RNA synthetases class-II family profile" evidence="15">
    <location>
        <begin position="1116"/>
        <end position="1450"/>
    </location>
</feature>
<dbReference type="Gene3D" id="3.30.930.10">
    <property type="entry name" value="Bira Bifunctional Protein, Domain 2"/>
    <property type="match status" value="1"/>
</dbReference>
<dbReference type="InterPro" id="IPR016135">
    <property type="entry name" value="UBQ-conjugating_enzyme/RWD"/>
</dbReference>
<feature type="region of interest" description="Disordered" evidence="13">
    <location>
        <begin position="756"/>
        <end position="799"/>
    </location>
</feature>
<evidence type="ECO:0000256" key="5">
    <source>
        <dbReference type="ARBA" id="ARBA00022777"/>
    </source>
</evidence>
<dbReference type="OrthoDB" id="6778822at2759"/>
<dbReference type="Gene3D" id="3.30.200.20">
    <property type="entry name" value="Phosphorylase Kinase, domain 1"/>
    <property type="match status" value="1"/>
</dbReference>
<feature type="domain" description="Protein kinase" evidence="14">
    <location>
        <begin position="630"/>
        <end position="1052"/>
    </location>
</feature>
<dbReference type="Gene3D" id="1.10.510.10">
    <property type="entry name" value="Transferase(Phosphotransferase) domain 1"/>
    <property type="match status" value="2"/>
</dbReference>
<evidence type="ECO:0000256" key="7">
    <source>
        <dbReference type="ARBA" id="ARBA00037982"/>
    </source>
</evidence>
<dbReference type="CDD" id="cd23823">
    <property type="entry name" value="RWD_GCN2"/>
    <property type="match status" value="1"/>
</dbReference>
<dbReference type="PROSITE" id="PS50908">
    <property type="entry name" value="RWD"/>
    <property type="match status" value="1"/>
</dbReference>
<dbReference type="SUPFAM" id="SSF55681">
    <property type="entry name" value="Class II aaRS and biotin synthetases"/>
    <property type="match status" value="1"/>
</dbReference>
<comment type="similarity">
    <text evidence="7">Belongs to the protein kinase superfamily. Ser/Thr protein kinase family. GCN2 subfamily.</text>
</comment>
<feature type="domain" description="Protein kinase" evidence="14">
    <location>
        <begin position="309"/>
        <end position="572"/>
    </location>
</feature>
<dbReference type="EC" id="2.7.11.1" evidence="1"/>
<evidence type="ECO:0000256" key="12">
    <source>
        <dbReference type="PROSITE-ProRule" id="PRU10141"/>
    </source>
</evidence>
<dbReference type="PROSITE" id="PS50862">
    <property type="entry name" value="AA_TRNA_LIGASE_II"/>
    <property type="match status" value="1"/>
</dbReference>
<keyword evidence="5 18" id="KW-0418">Kinase</keyword>
<dbReference type="Pfam" id="PF00069">
    <property type="entry name" value="Pkinase"/>
    <property type="match status" value="3"/>
</dbReference>
<evidence type="ECO:0000256" key="6">
    <source>
        <dbReference type="ARBA" id="ARBA00022840"/>
    </source>
</evidence>
<dbReference type="Proteomes" id="UP000085678">
    <property type="component" value="Unplaced"/>
</dbReference>
<dbReference type="SUPFAM" id="SSF56112">
    <property type="entry name" value="Protein kinase-like (PK-like)"/>
    <property type="match status" value="2"/>
</dbReference>
<feature type="region of interest" description="Disordered" evidence="13">
    <location>
        <begin position="174"/>
        <end position="290"/>
    </location>
</feature>
<feature type="compositionally biased region" description="Basic and acidic residues" evidence="13">
    <location>
        <begin position="281"/>
        <end position="290"/>
    </location>
</feature>
<proteinExistence type="inferred from homology"/>
<evidence type="ECO:0000256" key="9">
    <source>
        <dbReference type="ARBA" id="ARBA00048679"/>
    </source>
</evidence>
<dbReference type="Pfam" id="PF12745">
    <property type="entry name" value="HGTP_anticodon2"/>
    <property type="match status" value="1"/>
</dbReference>
<evidence type="ECO:0000256" key="3">
    <source>
        <dbReference type="ARBA" id="ARBA00022679"/>
    </source>
</evidence>
<sequence length="1705" mass="193213">MAALEESLTERQENELQVLQAVFMEDFKDCRTKDAWKVHRPPEICLRLLPQQSMGSTQVYVQVELVIKCTENYPNEAPQLRLENAKGLSNQLVQELQGELDSKAQELIGEVMVLELAQHVQDFLHKHNRPPAKSFYEQMMSNKKEREIQQAIEQKKKTDLLRKKEEKEKQQLEEEIQRRQEAMRAETKRRKEQAKEQIEVKSERASSEPPDPSTPNTESTRMTPIPMDSEQRQRARASVSPVGSPVKQSYSRAPVDNNGSYQKERKRHTSTPRVRQSSCGERSESSEEHCTFHTGTSVLAFSTKGERTVHRGKCLGHSPKGSTVYAGMDTKTGELVTVVEWELKWWHVKRKLDADDKEKYEKEEAKFMKQVSSIEAELHSMLRLHHENLIHYLAMNYQQEKGKIIVTMLTEYAGGGNLDTNLKRHIPVPIDVLKQYTTDLLESLAYLHSKAVVHKDLRASCVFLDSKGRTRVADYSLTKRLADLYETADIERGGVHFIENKTQSHGRGGKKGDIHALGILLLSLAEGHQITQFWPEVPATLPGDFQDFITKCLFKDEKHRWSAFQLLDHQFVKPAVYTTSLQVVVNQDSENAGQAAKAVDSDDDILDADSDLHIFTTCDPSGHSRLYNEFEILKALGKGGFGDVIKVRNRLDGRVYAIKRIPLNPKNKQLTRKITREVKLLSRLNHENVVRYYNSWIETSNEPVQSESSLSSNSTPKTATISTIPTNSSIRNKSLGLGIDMDFDKNVPPPLDESVEWSVSVSHEAPVESPSSSSSSEDEEEDSDVFGASFMPFTDSDSSDSIVFEGTVLEDSDTEESKGKTTEESSVSKEEVLKLQFLYIQMEYCERSTLRNCIDAGLYQDMNRVWRLFREIVEGLVHIHEQGMIHRDLKPVNIFLDSNDHVKIGDFGLATTDILSQQTSLLDVTLTSSTTLDIHVSSSQSSGCVDDSLTGKVGTALYVSPEMMVTGGKANYNQKVDIYSLGVIFFEMCYKALPLGMERVKILGQLRLPEIKFPEDFDEYELKKQTELLRWLLNHDPTQRPTSMELLQSPYMPPPQMEEAELNEVLRSTISNPQSKTYHRMLTTLFSQPFDAATDVLFDFEMHRDIHKAPLKSALVHRQIRSTIENLFQRHGAVQVNTPLLLPKCDAYGQNEQYVSLMDFGGKIVGLPYDLRVSFARYIGRTNVTFMKRYNIERVFRSKKVFGSHPKELIECAFDIVTSTPGGLVADAEVIHVVFEVINEFPALQNKGYYLRINHTSLLQAILLYCGIEEDKHEQVYSILSETKTEKQKKQQVMTRLCNLDLSEQTVSQLCDFMLETEGPYSKVSSVLKRITKTRGPESYLAKRGLHEIEAVLTLLEAMGVKVQVTVTLGLLFNVHLTSGIIFQVVTDVRRKKKTITEVLAAGHRYDKLVQGFRKQTTSSVAHLTQAAVGVSIALDRIVTAMMEDEEFQPCGVYDIIVCTLGHKPMIKEQLSVAKDLWAAGLKVDVLYDTTQSLDAVQDYCKEKGISYMVILESGSIKVRSLEKERIREVDVGALELVDHFKQKLLSKSEASDTNMTITGKMNLINSQNINEEKPSTSNFSSLNITYWCQDNAKPQGNVKRKYEAQIRAKLTTLTQQLVSNKVNWIEVIAVDLSAQVLKTMAAYLDLEDDGDAFNASIGTVLQGHARHRKFLTRVCEYIYEVKFDKKCPVIILYSLVNDSYKVLI</sequence>
<reference evidence="18" key="1">
    <citation type="submission" date="2025-08" db="UniProtKB">
        <authorList>
            <consortium name="RefSeq"/>
        </authorList>
    </citation>
    <scope>IDENTIFICATION</scope>
    <source>
        <tissue evidence="18">Gonads</tissue>
    </source>
</reference>
<comment type="catalytic activity">
    <reaction evidence="8">
        <text>L-threonyl-[protein] + ATP = O-phospho-L-threonyl-[protein] + ADP + H(+)</text>
        <dbReference type="Rhea" id="RHEA:46608"/>
        <dbReference type="Rhea" id="RHEA-COMP:11060"/>
        <dbReference type="Rhea" id="RHEA-COMP:11605"/>
        <dbReference type="ChEBI" id="CHEBI:15378"/>
        <dbReference type="ChEBI" id="CHEBI:30013"/>
        <dbReference type="ChEBI" id="CHEBI:30616"/>
        <dbReference type="ChEBI" id="CHEBI:61977"/>
        <dbReference type="ChEBI" id="CHEBI:456216"/>
        <dbReference type="EC" id="2.7.11.1"/>
    </reaction>
</comment>
<dbReference type="STRING" id="7574.A0A1S3HKR1"/>
<dbReference type="InterPro" id="IPR045864">
    <property type="entry name" value="aa-tRNA-synth_II/BPL/LPL"/>
</dbReference>
<dbReference type="RefSeq" id="XP_013386607.1">
    <property type="nucleotide sequence ID" value="XM_013531153.1"/>
</dbReference>
<feature type="active site" description="Proton acceptor" evidence="10">
    <location>
        <position position="888"/>
    </location>
</feature>
<dbReference type="PIRSF" id="PIRSF000660">
    <property type="entry name" value="Ser/Thr_PK_GCN2"/>
    <property type="match status" value="1"/>
</dbReference>
<dbReference type="InterPro" id="IPR011009">
    <property type="entry name" value="Kinase-like_dom_sf"/>
</dbReference>
<dbReference type="PROSITE" id="PS00107">
    <property type="entry name" value="PROTEIN_KINASE_ATP"/>
    <property type="match status" value="1"/>
</dbReference>
<dbReference type="InterPro" id="IPR006575">
    <property type="entry name" value="RWD_dom"/>
</dbReference>
<evidence type="ECO:0000256" key="8">
    <source>
        <dbReference type="ARBA" id="ARBA00047899"/>
    </source>
</evidence>
<dbReference type="GO" id="GO:0004694">
    <property type="term" value="F:eukaryotic translation initiation factor 2alpha kinase activity"/>
    <property type="evidence" value="ECO:0007669"/>
    <property type="project" value="InterPro"/>
</dbReference>
<dbReference type="InterPro" id="IPR017441">
    <property type="entry name" value="Protein_kinase_ATP_BS"/>
</dbReference>
<feature type="compositionally biased region" description="Basic and acidic residues" evidence="13">
    <location>
        <begin position="174"/>
        <end position="186"/>
    </location>
</feature>
<evidence type="ECO:0000256" key="10">
    <source>
        <dbReference type="PIRSR" id="PIRSR000660-1"/>
    </source>
</evidence>
<protein>
    <recommendedName>
        <fullName evidence="1">non-specific serine/threonine protein kinase</fullName>
        <ecNumber evidence="1">2.7.11.1</ecNumber>
    </recommendedName>
</protein>
<dbReference type="InterPro" id="IPR000719">
    <property type="entry name" value="Prot_kinase_dom"/>
</dbReference>
<dbReference type="FunFam" id="3.10.110.10:FF:000057">
    <property type="entry name" value="eukaryotic translation initiation factor 2-alpha kinase 4"/>
    <property type="match status" value="1"/>
</dbReference>
<dbReference type="InParanoid" id="A0A1S3HKR1"/>
<dbReference type="InterPro" id="IPR041715">
    <property type="entry name" value="HisRS-like_core"/>
</dbReference>
<evidence type="ECO:0000313" key="18">
    <source>
        <dbReference type="RefSeq" id="XP_013386607.1"/>
    </source>
</evidence>
<keyword evidence="3" id="KW-0808">Transferase</keyword>
<dbReference type="FunFam" id="1.10.510.10:FF:000353">
    <property type="entry name" value="Eukaryotic translation initiation factor 2-alpha kinase 4"/>
    <property type="match status" value="1"/>
</dbReference>
<dbReference type="Pfam" id="PF05773">
    <property type="entry name" value="RWD"/>
    <property type="match status" value="1"/>
</dbReference>
<evidence type="ECO:0000256" key="11">
    <source>
        <dbReference type="PIRSR" id="PIRSR000660-2"/>
    </source>
</evidence>
<feature type="compositionally biased region" description="Low complexity" evidence="13">
    <location>
        <begin position="756"/>
        <end position="775"/>
    </location>
</feature>
<feature type="binding site" evidence="11 12">
    <location>
        <position position="659"/>
    </location>
    <ligand>
        <name>ATP</name>
        <dbReference type="ChEBI" id="CHEBI:30616"/>
    </ligand>
</feature>
<evidence type="ECO:0000256" key="13">
    <source>
        <dbReference type="SAM" id="MobiDB-lite"/>
    </source>
</evidence>
<comment type="catalytic activity">
    <reaction evidence="9">
        <text>L-seryl-[protein] + ATP = O-phospho-L-seryl-[protein] + ADP + H(+)</text>
        <dbReference type="Rhea" id="RHEA:17989"/>
        <dbReference type="Rhea" id="RHEA-COMP:9863"/>
        <dbReference type="Rhea" id="RHEA-COMP:11604"/>
        <dbReference type="ChEBI" id="CHEBI:15378"/>
        <dbReference type="ChEBI" id="CHEBI:29999"/>
        <dbReference type="ChEBI" id="CHEBI:30616"/>
        <dbReference type="ChEBI" id="CHEBI:83421"/>
        <dbReference type="ChEBI" id="CHEBI:456216"/>
        <dbReference type="EC" id="2.7.11.1"/>
    </reaction>
</comment>
<dbReference type="Gene3D" id="3.10.110.10">
    <property type="entry name" value="Ubiquitin Conjugating Enzyme"/>
    <property type="match status" value="1"/>
</dbReference>
<dbReference type="GO" id="GO:0005829">
    <property type="term" value="C:cytosol"/>
    <property type="evidence" value="ECO:0007669"/>
    <property type="project" value="TreeGrafter"/>
</dbReference>
<dbReference type="PANTHER" id="PTHR11042:SF136">
    <property type="entry name" value="EIF-2-ALPHA KINASE GCN2"/>
    <property type="match status" value="1"/>
</dbReference>
<dbReference type="InterPro" id="IPR050339">
    <property type="entry name" value="CC_SR_Kinase"/>
</dbReference>
<evidence type="ECO:0000259" key="15">
    <source>
        <dbReference type="PROSITE" id="PS50862"/>
    </source>
</evidence>
<dbReference type="InterPro" id="IPR016255">
    <property type="entry name" value="Gcn2"/>
</dbReference>
<evidence type="ECO:0000256" key="1">
    <source>
        <dbReference type="ARBA" id="ARBA00012513"/>
    </source>
</evidence>
<dbReference type="FunCoup" id="A0A1S3HKR1">
    <property type="interactions" value="2487"/>
</dbReference>
<dbReference type="InterPro" id="IPR006195">
    <property type="entry name" value="aa-tRNA-synth_II"/>
</dbReference>
<feature type="compositionally biased region" description="Basic and acidic residues" evidence="13">
    <location>
        <begin position="193"/>
        <end position="206"/>
    </location>
</feature>
<dbReference type="InterPro" id="IPR008271">
    <property type="entry name" value="Ser/Thr_kinase_AS"/>
</dbReference>
<dbReference type="PROSITE" id="PS00108">
    <property type="entry name" value="PROTEIN_KINASE_ST"/>
    <property type="match status" value="1"/>
</dbReference>
<accession>A0A1S3HKR1</accession>
<dbReference type="Gene3D" id="3.40.50.800">
    <property type="entry name" value="Anticodon-binding domain"/>
    <property type="match status" value="1"/>
</dbReference>
<organism evidence="17 18">
    <name type="scientific">Lingula anatina</name>
    <name type="common">Brachiopod</name>
    <name type="synonym">Lingula unguis</name>
    <dbReference type="NCBI Taxonomy" id="7574"/>
    <lineage>
        <taxon>Eukaryota</taxon>
        <taxon>Metazoa</taxon>
        <taxon>Spiralia</taxon>
        <taxon>Lophotrochozoa</taxon>
        <taxon>Brachiopoda</taxon>
        <taxon>Linguliformea</taxon>
        <taxon>Lingulata</taxon>
        <taxon>Lingulida</taxon>
        <taxon>Linguloidea</taxon>
        <taxon>Lingulidae</taxon>
        <taxon>Lingula</taxon>
    </lineage>
</organism>
<dbReference type="CDD" id="cd14046">
    <property type="entry name" value="STKc_EIF2AK4_GCN2_rpt2"/>
    <property type="match status" value="1"/>
</dbReference>
<dbReference type="InterPro" id="IPR024435">
    <property type="entry name" value="HisRS-related_dom"/>
</dbReference>
<feature type="domain" description="RWD" evidence="16">
    <location>
        <begin position="14"/>
        <end position="127"/>
    </location>
</feature>
<dbReference type="GO" id="GO:0005524">
    <property type="term" value="F:ATP binding"/>
    <property type="evidence" value="ECO:0007669"/>
    <property type="project" value="UniProtKB-UniRule"/>
</dbReference>
<dbReference type="SUPFAM" id="SSF52954">
    <property type="entry name" value="Class II aaRS ABD-related"/>
    <property type="match status" value="1"/>
</dbReference>
<dbReference type="FunFam" id="3.30.200.20:FF:000308">
    <property type="entry name" value="Eukaryotic translation initiation factor 2-alpha kinase 4"/>
    <property type="match status" value="1"/>
</dbReference>
<feature type="compositionally biased region" description="Polar residues" evidence="13">
    <location>
        <begin position="246"/>
        <end position="261"/>
    </location>
</feature>
<dbReference type="KEGG" id="lak:106156059"/>
<keyword evidence="4 11" id="KW-0547">Nucleotide-binding</keyword>
<dbReference type="PROSITE" id="PS50011">
    <property type="entry name" value="PROTEIN_KINASE_DOM"/>
    <property type="match status" value="2"/>
</dbReference>
<evidence type="ECO:0000259" key="16">
    <source>
        <dbReference type="PROSITE" id="PS50908"/>
    </source>
</evidence>
<dbReference type="SMART" id="SM00220">
    <property type="entry name" value="S_TKc"/>
    <property type="match status" value="2"/>
</dbReference>